<dbReference type="Proteomes" id="UP000032101">
    <property type="component" value="Unassembled WGS sequence"/>
</dbReference>
<protein>
    <submittedName>
        <fullName evidence="2">Uncharacterized protein</fullName>
    </submittedName>
</protein>
<dbReference type="PATRIC" id="fig|294.124.peg.4092"/>
<evidence type="ECO:0000313" key="2">
    <source>
        <dbReference type="EMBL" id="KIQ57641.1"/>
    </source>
</evidence>
<accession>A0A0D0NEC9</accession>
<dbReference type="AlphaFoldDB" id="A0A0D0NEC9"/>
<evidence type="ECO:0000256" key="1">
    <source>
        <dbReference type="SAM" id="MobiDB-lite"/>
    </source>
</evidence>
<gene>
    <name evidence="2" type="ORF">RL74_19865</name>
</gene>
<sequence length="72" mass="7811">MTICTGGEGCVEERKHEPTYATKAMCVESARHMAARKGVKFKCRSERSWVPSTASGASGQERVVSTDVKAHP</sequence>
<proteinExistence type="predicted"/>
<reference evidence="2 3" key="1">
    <citation type="submission" date="2015-01" db="EMBL/GenBank/DDBJ databases">
        <title>Draft Genome Sequence of the Biocontrol and Plant Growth-Promoting Rhizobacteria (PGPR) Pseudomonas fluorescens UM270.</title>
        <authorList>
            <person name="Hernandez-Salmeron J.E."/>
            <person name="Santoyo G."/>
            <person name="Moreno-Hagelsieb G."/>
            <person name="Hernandez-Leon R."/>
        </authorList>
    </citation>
    <scope>NUCLEOTIDE SEQUENCE [LARGE SCALE GENOMIC DNA]</scope>
    <source>
        <strain evidence="2 3">UM270</strain>
    </source>
</reference>
<name>A0A0D0NEC9_PSEFL</name>
<evidence type="ECO:0000313" key="3">
    <source>
        <dbReference type="Proteomes" id="UP000032101"/>
    </source>
</evidence>
<organism evidence="2 3">
    <name type="scientific">Pseudomonas fluorescens</name>
    <dbReference type="NCBI Taxonomy" id="294"/>
    <lineage>
        <taxon>Bacteria</taxon>
        <taxon>Pseudomonadati</taxon>
        <taxon>Pseudomonadota</taxon>
        <taxon>Gammaproteobacteria</taxon>
        <taxon>Pseudomonadales</taxon>
        <taxon>Pseudomonadaceae</taxon>
        <taxon>Pseudomonas</taxon>
    </lineage>
</organism>
<comment type="caution">
    <text evidence="2">The sequence shown here is derived from an EMBL/GenBank/DDBJ whole genome shotgun (WGS) entry which is preliminary data.</text>
</comment>
<dbReference type="EMBL" id="JXNZ01000211">
    <property type="protein sequence ID" value="KIQ57641.1"/>
    <property type="molecule type" value="Genomic_DNA"/>
</dbReference>
<feature type="region of interest" description="Disordered" evidence="1">
    <location>
        <begin position="49"/>
        <end position="72"/>
    </location>
</feature>